<evidence type="ECO:0000259" key="2">
    <source>
        <dbReference type="Pfam" id="PF17761"/>
    </source>
</evidence>
<gene>
    <name evidence="3" type="ORF">ABLV49_19880</name>
</gene>
<reference evidence="3" key="1">
    <citation type="submission" date="2024-05" db="EMBL/GenBank/DDBJ databases">
        <authorList>
            <person name="Bunk B."/>
            <person name="Swiderski J."/>
            <person name="Sproer C."/>
            <person name="Thiel V."/>
        </authorList>
    </citation>
    <scope>NUCLEOTIDE SEQUENCE</scope>
    <source>
        <strain evidence="3">DSM 17735</strain>
    </source>
</reference>
<dbReference type="REBASE" id="838233">
    <property type="entry name" value="S2.Phy17735ORF19855P"/>
</dbReference>
<name>A0AAU7LRA1_9BURK</name>
<dbReference type="Pfam" id="PF17761">
    <property type="entry name" value="DUF1016_N"/>
    <property type="match status" value="1"/>
</dbReference>
<dbReference type="RefSeq" id="WP_349279198.1">
    <property type="nucleotide sequence ID" value="NZ_CBCSCU010000007.1"/>
</dbReference>
<sequence length="369" mass="42252">MKKVSRTASAAPDAELALYSSIRSLVLSARSTVARGVDLVQVRTNFEIGRHVVAHEQQGESRAEYGKEVLKRLAERLTVEFGSGFSVTNLKLMRQFYLLNAHRISQTASDLFETSKGRIGQAASDLLAAVEKRPFSLSWSHYVFLLGIKKADERDFYEIEAASQNWTVRELKRQFDSGLYERLALSRDKDGIRQLAQQGQIVSRPQDLLKEPLVLEFFGLSEQARYSESDLEGAIISQIEHFLLELGKGFLFEARQKRFTFDGDHFFVDLVFYNRLLRCYVLIDLKIGKLTHQDLGQMQMYVNYFDRYVKTDTESATIGIVLCKKKHEALVEITFPKDANIHAREYQLYFPSKEELQQKLAEWAAKVAG</sequence>
<organism evidence="3">
    <name type="scientific">Polaromonas hydrogenivorans</name>
    <dbReference type="NCBI Taxonomy" id="335476"/>
    <lineage>
        <taxon>Bacteria</taxon>
        <taxon>Pseudomonadati</taxon>
        <taxon>Pseudomonadota</taxon>
        <taxon>Betaproteobacteria</taxon>
        <taxon>Burkholderiales</taxon>
        <taxon>Comamonadaceae</taxon>
        <taxon>Polaromonas</taxon>
    </lineage>
</organism>
<dbReference type="InterPro" id="IPR041527">
    <property type="entry name" value="YhcG_N"/>
</dbReference>
<dbReference type="EMBL" id="CP157675">
    <property type="protein sequence ID" value="XBP70100.1"/>
    <property type="molecule type" value="Genomic_DNA"/>
</dbReference>
<proteinExistence type="predicted"/>
<dbReference type="GO" id="GO:0003676">
    <property type="term" value="F:nucleic acid binding"/>
    <property type="evidence" value="ECO:0007669"/>
    <property type="project" value="InterPro"/>
</dbReference>
<dbReference type="Gene3D" id="3.40.1350.10">
    <property type="match status" value="1"/>
</dbReference>
<dbReference type="InterPro" id="IPR053148">
    <property type="entry name" value="PD-DEXK-like_domain"/>
</dbReference>
<dbReference type="PANTHER" id="PTHR30547:SF5">
    <property type="entry name" value="NUCLEASE YHCG-RELATED"/>
    <property type="match status" value="1"/>
</dbReference>
<dbReference type="InterPro" id="IPR009362">
    <property type="entry name" value="YhcG_C"/>
</dbReference>
<dbReference type="AlphaFoldDB" id="A0AAU7LRA1"/>
<protein>
    <submittedName>
        <fullName evidence="3">PDDEXK nuclease domain-containing protein</fullName>
    </submittedName>
</protein>
<feature type="domain" description="YhcG N-terminal" evidence="2">
    <location>
        <begin position="22"/>
        <end position="182"/>
    </location>
</feature>
<dbReference type="Pfam" id="PF06250">
    <property type="entry name" value="YhcG_C"/>
    <property type="match status" value="1"/>
</dbReference>
<feature type="domain" description="YhcG PDDEXK nuclease" evidence="1">
    <location>
        <begin position="207"/>
        <end position="360"/>
    </location>
</feature>
<evidence type="ECO:0000313" key="3">
    <source>
        <dbReference type="EMBL" id="XBP70100.1"/>
    </source>
</evidence>
<evidence type="ECO:0000259" key="1">
    <source>
        <dbReference type="Pfam" id="PF06250"/>
    </source>
</evidence>
<accession>A0AAU7LRA1</accession>
<dbReference type="InterPro" id="IPR011856">
    <property type="entry name" value="tRNA_endonuc-like_dom_sf"/>
</dbReference>
<dbReference type="PANTHER" id="PTHR30547">
    <property type="entry name" value="UNCHARACTERIZED PROTEIN YHCG-RELATED"/>
    <property type="match status" value="1"/>
</dbReference>